<protein>
    <recommendedName>
        <fullName evidence="1">Stage 0 sporulation protein A homolog</fullName>
    </recommendedName>
</protein>
<dbReference type="SUPFAM" id="SSF52172">
    <property type="entry name" value="CheY-like"/>
    <property type="match status" value="1"/>
</dbReference>
<dbReference type="PANTHER" id="PTHR37299">
    <property type="entry name" value="TRANSCRIPTIONAL REGULATOR-RELATED"/>
    <property type="match status" value="1"/>
</dbReference>
<evidence type="ECO:0000256" key="1">
    <source>
        <dbReference type="ARBA" id="ARBA00018672"/>
    </source>
</evidence>
<gene>
    <name evidence="6" type="ORF">DWV67_00675</name>
</gene>
<dbReference type="InterPro" id="IPR007492">
    <property type="entry name" value="LytTR_DNA-bd_dom"/>
</dbReference>
<proteinExistence type="predicted"/>
<name>A0A395XQU3_9FIRM</name>
<evidence type="ECO:0000259" key="5">
    <source>
        <dbReference type="PROSITE" id="PS50930"/>
    </source>
</evidence>
<feature type="domain" description="Response regulatory" evidence="4">
    <location>
        <begin position="2"/>
        <end position="116"/>
    </location>
</feature>
<evidence type="ECO:0000313" key="6">
    <source>
        <dbReference type="EMBL" id="RGW55964.1"/>
    </source>
</evidence>
<dbReference type="Pfam" id="PF00072">
    <property type="entry name" value="Response_reg"/>
    <property type="match status" value="1"/>
</dbReference>
<evidence type="ECO:0000256" key="2">
    <source>
        <dbReference type="ARBA" id="ARBA00024867"/>
    </source>
</evidence>
<dbReference type="EMBL" id="QSAJ01000001">
    <property type="protein sequence ID" value="RGW55964.1"/>
    <property type="molecule type" value="Genomic_DNA"/>
</dbReference>
<dbReference type="InterPro" id="IPR011006">
    <property type="entry name" value="CheY-like_superfamily"/>
</dbReference>
<organism evidence="6 7">
    <name type="scientific">Dorea formicigenerans</name>
    <dbReference type="NCBI Taxonomy" id="39486"/>
    <lineage>
        <taxon>Bacteria</taxon>
        <taxon>Bacillati</taxon>
        <taxon>Bacillota</taxon>
        <taxon>Clostridia</taxon>
        <taxon>Lachnospirales</taxon>
        <taxon>Lachnospiraceae</taxon>
        <taxon>Dorea</taxon>
    </lineage>
</organism>
<evidence type="ECO:0000259" key="4">
    <source>
        <dbReference type="PROSITE" id="PS50110"/>
    </source>
</evidence>
<keyword evidence="6" id="KW-0238">DNA-binding</keyword>
<dbReference type="SMART" id="SM00850">
    <property type="entry name" value="LytTR"/>
    <property type="match status" value="1"/>
</dbReference>
<dbReference type="PROSITE" id="PS50110">
    <property type="entry name" value="RESPONSE_REGULATORY"/>
    <property type="match status" value="1"/>
</dbReference>
<dbReference type="PANTHER" id="PTHR37299:SF1">
    <property type="entry name" value="STAGE 0 SPORULATION PROTEIN A HOMOLOG"/>
    <property type="match status" value="1"/>
</dbReference>
<dbReference type="Gene3D" id="2.40.50.1020">
    <property type="entry name" value="LytTr DNA-binding domain"/>
    <property type="match status" value="1"/>
</dbReference>
<dbReference type="AlphaFoldDB" id="A0A395XQU3"/>
<dbReference type="InterPro" id="IPR001789">
    <property type="entry name" value="Sig_transdc_resp-reg_receiver"/>
</dbReference>
<evidence type="ECO:0000313" key="7">
    <source>
        <dbReference type="Proteomes" id="UP000266376"/>
    </source>
</evidence>
<dbReference type="Gene3D" id="3.40.50.2300">
    <property type="match status" value="1"/>
</dbReference>
<accession>A0A395XQU3</accession>
<comment type="function">
    <text evidence="2">May play the central regulatory role in sporulation. It may be an element of the effector pathway responsible for the activation of sporulation genes in response to nutritional stress. Spo0A may act in concert with spo0H (a sigma factor) to control the expression of some genes that are critical to the sporulation process.</text>
</comment>
<dbReference type="GO" id="GO:0000156">
    <property type="term" value="F:phosphorelay response regulator activity"/>
    <property type="evidence" value="ECO:0007669"/>
    <property type="project" value="InterPro"/>
</dbReference>
<reference evidence="6 7" key="1">
    <citation type="submission" date="2018-08" db="EMBL/GenBank/DDBJ databases">
        <title>A genome reference for cultivated species of the human gut microbiota.</title>
        <authorList>
            <person name="Zou Y."/>
            <person name="Xue W."/>
            <person name="Luo G."/>
        </authorList>
    </citation>
    <scope>NUCLEOTIDE SEQUENCE [LARGE SCALE GENOMIC DNA]</scope>
    <source>
        <strain evidence="6 7">AF12-11</strain>
    </source>
</reference>
<feature type="modified residue" description="4-aspartylphosphate" evidence="3">
    <location>
        <position position="53"/>
    </location>
</feature>
<feature type="domain" description="HTH LytTR-type" evidence="5">
    <location>
        <begin position="141"/>
        <end position="247"/>
    </location>
</feature>
<evidence type="ECO:0000256" key="3">
    <source>
        <dbReference type="PROSITE-ProRule" id="PRU00169"/>
    </source>
</evidence>
<dbReference type="SMART" id="SM00448">
    <property type="entry name" value="REC"/>
    <property type="match status" value="1"/>
</dbReference>
<comment type="caution">
    <text evidence="6">The sequence shown here is derived from an EMBL/GenBank/DDBJ whole genome shotgun (WGS) entry which is preliminary data.</text>
</comment>
<dbReference type="PROSITE" id="PS50930">
    <property type="entry name" value="HTH_LYTTR"/>
    <property type="match status" value="1"/>
</dbReference>
<keyword evidence="3" id="KW-0597">Phosphoprotein</keyword>
<sequence length="248" mass="28481">MRIAIVDDERPSRSELRHQIQELLKEAEIVEGDSGAAALQIAGDGKYELFFLDINLGDISGTVLVNAIHNMQPQAKIIFVTAYSEYAVEAFELGVEDYVMKPFDQKRIQKVLDRCKVGRKEENAQHADSQSQGKQATIRRLAINSDGRTIIENVEDIIYIETYNRGCKIYTTEGEYCENKSIGEYEKKLDPEQFFRIHKSIIINLDKVREVFPWGSNSFSLRMRGYEDQILPIARDKTRMLKQHLMGT</sequence>
<dbReference type="InterPro" id="IPR046947">
    <property type="entry name" value="LytR-like"/>
</dbReference>
<dbReference type="Proteomes" id="UP000266376">
    <property type="component" value="Unassembled WGS sequence"/>
</dbReference>
<dbReference type="Pfam" id="PF04397">
    <property type="entry name" value="LytTR"/>
    <property type="match status" value="1"/>
</dbReference>
<dbReference type="GO" id="GO:0003677">
    <property type="term" value="F:DNA binding"/>
    <property type="evidence" value="ECO:0007669"/>
    <property type="project" value="UniProtKB-KW"/>
</dbReference>